<dbReference type="Pfam" id="PF00847">
    <property type="entry name" value="AP2"/>
    <property type="match status" value="1"/>
</dbReference>
<proteinExistence type="predicted"/>
<name>A0AAN8UKQ5_9MAGN</name>
<dbReference type="CDD" id="cd00018">
    <property type="entry name" value="AP2"/>
    <property type="match status" value="1"/>
</dbReference>
<dbReference type="PANTHER" id="PTHR31190:SF102">
    <property type="entry name" value="AP2_ERF DOMAIN-CONTAINING PROTEIN"/>
    <property type="match status" value="1"/>
</dbReference>
<gene>
    <name evidence="8" type="ORF">RJ641_017075</name>
</gene>
<feature type="region of interest" description="Disordered" evidence="6">
    <location>
        <begin position="226"/>
        <end position="271"/>
    </location>
</feature>
<comment type="subcellular location">
    <subcellularLocation>
        <location evidence="1">Nucleus</location>
    </subcellularLocation>
</comment>
<dbReference type="AlphaFoldDB" id="A0AAN8UKQ5"/>
<dbReference type="InterPro" id="IPR016177">
    <property type="entry name" value="DNA-bd_dom_sf"/>
</dbReference>
<dbReference type="GO" id="GO:0009873">
    <property type="term" value="P:ethylene-activated signaling pathway"/>
    <property type="evidence" value="ECO:0007669"/>
    <property type="project" value="InterPro"/>
</dbReference>
<evidence type="ECO:0000259" key="7">
    <source>
        <dbReference type="PROSITE" id="PS51032"/>
    </source>
</evidence>
<evidence type="ECO:0000256" key="1">
    <source>
        <dbReference type="ARBA" id="ARBA00004123"/>
    </source>
</evidence>
<comment type="caution">
    <text evidence="8">The sequence shown here is derived from an EMBL/GenBank/DDBJ whole genome shotgun (WGS) entry which is preliminary data.</text>
</comment>
<accession>A0AAN8UKQ5</accession>
<evidence type="ECO:0000256" key="3">
    <source>
        <dbReference type="ARBA" id="ARBA00023125"/>
    </source>
</evidence>
<keyword evidence="5" id="KW-0539">Nucleus</keyword>
<sequence>MTELPSAFVAHELSSTSLTGWGMIQRLREILQKAKVAGDRVERQYLQSIGFIGDETLTKEAKDGNGCTWNRRFLECTMSEHDFAVLESIRHYLLAEDFEEGLLEPTSFGNFSCADMNSSKACTIHFSRSTPFDEREMSIKLEAEVASGDCKPPKGRPYRGVRRRPWGTYAAEIRNPERKGARLWLGTYNTPEEAALAYDRAAFRLRGSRALLNFPNQIGDNSALKRVTKRKPPEPESELSTSEDNTLAASEISGSQKRQKMEIDPQNEATMTNTAGIDEWLTISNAAGIDEWFDELLATC</sequence>
<dbReference type="InterPro" id="IPR044808">
    <property type="entry name" value="ERF_plant"/>
</dbReference>
<dbReference type="InterPro" id="IPR001471">
    <property type="entry name" value="AP2/ERF_dom"/>
</dbReference>
<dbReference type="SMART" id="SM00380">
    <property type="entry name" value="AP2"/>
    <property type="match status" value="1"/>
</dbReference>
<evidence type="ECO:0000256" key="2">
    <source>
        <dbReference type="ARBA" id="ARBA00023015"/>
    </source>
</evidence>
<evidence type="ECO:0000256" key="5">
    <source>
        <dbReference type="ARBA" id="ARBA00023242"/>
    </source>
</evidence>
<dbReference type="Gene3D" id="3.30.730.10">
    <property type="entry name" value="AP2/ERF domain"/>
    <property type="match status" value="1"/>
</dbReference>
<dbReference type="GO" id="GO:0003700">
    <property type="term" value="F:DNA-binding transcription factor activity"/>
    <property type="evidence" value="ECO:0007669"/>
    <property type="project" value="InterPro"/>
</dbReference>
<dbReference type="PRINTS" id="PR00367">
    <property type="entry name" value="ETHRSPELEMNT"/>
</dbReference>
<dbReference type="InterPro" id="IPR036955">
    <property type="entry name" value="AP2/ERF_dom_sf"/>
</dbReference>
<dbReference type="SUPFAM" id="SSF54171">
    <property type="entry name" value="DNA-binding domain"/>
    <property type="match status" value="1"/>
</dbReference>
<keyword evidence="4" id="KW-0804">Transcription</keyword>
<dbReference type="PANTHER" id="PTHR31190">
    <property type="entry name" value="DNA-BINDING DOMAIN"/>
    <property type="match status" value="1"/>
</dbReference>
<dbReference type="PROSITE" id="PS51032">
    <property type="entry name" value="AP2_ERF"/>
    <property type="match status" value="1"/>
</dbReference>
<keyword evidence="2" id="KW-0805">Transcription regulation</keyword>
<dbReference type="EMBL" id="JBAMMX010000022">
    <property type="protein sequence ID" value="KAK6918653.1"/>
    <property type="molecule type" value="Genomic_DNA"/>
</dbReference>
<keyword evidence="3" id="KW-0238">DNA-binding</keyword>
<dbReference type="GO" id="GO:0005634">
    <property type="term" value="C:nucleus"/>
    <property type="evidence" value="ECO:0007669"/>
    <property type="project" value="UniProtKB-SubCell"/>
</dbReference>
<evidence type="ECO:0000313" key="9">
    <source>
        <dbReference type="Proteomes" id="UP001370490"/>
    </source>
</evidence>
<protein>
    <submittedName>
        <fullName evidence="8">AP2/ERF domain</fullName>
    </submittedName>
</protein>
<keyword evidence="9" id="KW-1185">Reference proteome</keyword>
<dbReference type="FunFam" id="3.30.730.10:FF:000001">
    <property type="entry name" value="Ethylene-responsive transcription factor 2"/>
    <property type="match status" value="1"/>
</dbReference>
<feature type="compositionally biased region" description="Polar residues" evidence="6">
    <location>
        <begin position="244"/>
        <end position="256"/>
    </location>
</feature>
<dbReference type="Proteomes" id="UP001370490">
    <property type="component" value="Unassembled WGS sequence"/>
</dbReference>
<evidence type="ECO:0000256" key="6">
    <source>
        <dbReference type="SAM" id="MobiDB-lite"/>
    </source>
</evidence>
<organism evidence="8 9">
    <name type="scientific">Dillenia turbinata</name>
    <dbReference type="NCBI Taxonomy" id="194707"/>
    <lineage>
        <taxon>Eukaryota</taxon>
        <taxon>Viridiplantae</taxon>
        <taxon>Streptophyta</taxon>
        <taxon>Embryophyta</taxon>
        <taxon>Tracheophyta</taxon>
        <taxon>Spermatophyta</taxon>
        <taxon>Magnoliopsida</taxon>
        <taxon>eudicotyledons</taxon>
        <taxon>Gunneridae</taxon>
        <taxon>Pentapetalae</taxon>
        <taxon>Dilleniales</taxon>
        <taxon>Dilleniaceae</taxon>
        <taxon>Dillenia</taxon>
    </lineage>
</organism>
<feature type="domain" description="AP2/ERF" evidence="7">
    <location>
        <begin position="157"/>
        <end position="215"/>
    </location>
</feature>
<dbReference type="GO" id="GO:0003677">
    <property type="term" value="F:DNA binding"/>
    <property type="evidence" value="ECO:0007669"/>
    <property type="project" value="UniProtKB-KW"/>
</dbReference>
<evidence type="ECO:0000256" key="4">
    <source>
        <dbReference type="ARBA" id="ARBA00023163"/>
    </source>
</evidence>
<reference evidence="8 9" key="1">
    <citation type="submission" date="2023-12" db="EMBL/GenBank/DDBJ databases">
        <title>A high-quality genome assembly for Dillenia turbinata (Dilleniales).</title>
        <authorList>
            <person name="Chanderbali A."/>
        </authorList>
    </citation>
    <scope>NUCLEOTIDE SEQUENCE [LARGE SCALE GENOMIC DNA]</scope>
    <source>
        <strain evidence="8">LSX21</strain>
        <tissue evidence="8">Leaf</tissue>
    </source>
</reference>
<evidence type="ECO:0000313" key="8">
    <source>
        <dbReference type="EMBL" id="KAK6918653.1"/>
    </source>
</evidence>